<protein>
    <submittedName>
        <fullName evidence="2">Uncharacterized protein</fullName>
    </submittedName>
</protein>
<dbReference type="EMBL" id="MGBR01000001">
    <property type="protein sequence ID" value="OGK73893.1"/>
    <property type="molecule type" value="Genomic_DNA"/>
</dbReference>
<sequence>MSKRKIITLFGIGIGFIVITILIVFFSSFFYQFIINSKAGGGVYTVGLKIGDSKKSISKNIWGMNFWMFQKTPEAVDSLVGKYNIEGWKKLGIKIVRFGGDDNNPIDKQMTNGKLYMEKYKAPVPYSSYLLTPTPLVTMPSYSISLKDMLIFTESMGAELMYLVNTNYDPNKGIVSGGYSAYPISIPYDITARKNILKNDLLQIVTTYKNKIHYYELGNEPWGPYDPTAHIQFSKELAQVIKGVDPHLQVGIVGYPSSGNNITGTSSSADDQNWTNLVRAAISEKACVYQNTPISCFDFVTDHPYAYAGYNSPKSWVIPQKYDQVSNRPTIFPESKMPDSVNEYLPKNQYLITGFLNESGTEGYVRQCALSYQKAGAIGTDCTNFQKVPYTQLRGSSSPTESYKGVSMKSFFKEGKEMLRQSFLDADGQQIWYRNCPINPSASIYANYSQCEPWKQSLGATSQSSTGKLLEYDILPFTNNVNQQLIRVRILTDEQTPTIKERYCDFKNGILDAKKCSAWTALPDINAQIRGTLRGIDSFMLIGRNEAGTGPTNKYVRNYYVYNKPTGGTGLYTETCNVSLVNTAIDIGIDQSSKSTKHPLIDCFSKEVLDNTTYKPHGIPESFSIGSLYSYVFYSNVDFSSSFHYNIPGIAAIYGVKEGAERMVSRMADYSPFGLSYTEWNLKCWGGGKSMNRSNMSAGTVDHGFYVLETLLEASSKGLHSAFIHDNNLTNGCGLFSLQNKNTYRFNPAGEAFALTSVVAGGNMLEMVQISSNMPSPTSIPKIPTCQSAVGCVRGGYPIAPYSFYAADIGRKTYVFLLNRHTEMSGQFIIDTSKYENEYKTVTLDSVKQFDSNEWTKREEVLQFRSGLTVLVPPVSVVRVELTKRKSQSPPQITITPVRTEGIITLTPMPKISVTLTVTPQTITPTNISKPTPKRAPTLIFPTKQIEERIATSEGSVILVTPSEVTPLR</sequence>
<dbReference type="InterPro" id="IPR017853">
    <property type="entry name" value="GH"/>
</dbReference>
<dbReference type="Proteomes" id="UP000177050">
    <property type="component" value="Unassembled WGS sequence"/>
</dbReference>
<feature type="transmembrane region" description="Helical" evidence="1">
    <location>
        <begin position="7"/>
        <end position="31"/>
    </location>
</feature>
<keyword evidence="1" id="KW-0472">Membrane</keyword>
<evidence type="ECO:0000313" key="2">
    <source>
        <dbReference type="EMBL" id="OGK73893.1"/>
    </source>
</evidence>
<keyword evidence="1" id="KW-1133">Transmembrane helix</keyword>
<reference evidence="2 3" key="1">
    <citation type="journal article" date="2016" name="Nat. Commun.">
        <title>Thousands of microbial genomes shed light on interconnected biogeochemical processes in an aquifer system.</title>
        <authorList>
            <person name="Anantharaman K."/>
            <person name="Brown C.T."/>
            <person name="Hug L.A."/>
            <person name="Sharon I."/>
            <person name="Castelle C.J."/>
            <person name="Probst A.J."/>
            <person name="Thomas B.C."/>
            <person name="Singh A."/>
            <person name="Wilkins M.J."/>
            <person name="Karaoz U."/>
            <person name="Brodie E.L."/>
            <person name="Williams K.H."/>
            <person name="Hubbard S.S."/>
            <person name="Banfield J.F."/>
        </authorList>
    </citation>
    <scope>NUCLEOTIDE SEQUENCE [LARGE SCALE GENOMIC DNA]</scope>
</reference>
<accession>A0A1F7L197</accession>
<name>A0A1F7L197_9BACT</name>
<evidence type="ECO:0000313" key="3">
    <source>
        <dbReference type="Proteomes" id="UP000177050"/>
    </source>
</evidence>
<dbReference type="AlphaFoldDB" id="A0A1F7L197"/>
<evidence type="ECO:0000256" key="1">
    <source>
        <dbReference type="SAM" id="Phobius"/>
    </source>
</evidence>
<dbReference type="Gene3D" id="3.20.20.80">
    <property type="entry name" value="Glycosidases"/>
    <property type="match status" value="1"/>
</dbReference>
<keyword evidence="1" id="KW-0812">Transmembrane</keyword>
<gene>
    <name evidence="2" type="ORF">A3K52_03895</name>
</gene>
<proteinExistence type="predicted"/>
<comment type="caution">
    <text evidence="2">The sequence shown here is derived from an EMBL/GenBank/DDBJ whole genome shotgun (WGS) entry which is preliminary data.</text>
</comment>
<organism evidence="2 3">
    <name type="scientific">Candidatus Roizmanbacteria bacterium RIFOXYD1_FULL_38_12</name>
    <dbReference type="NCBI Taxonomy" id="1802093"/>
    <lineage>
        <taxon>Bacteria</taxon>
        <taxon>Candidatus Roizmaniibacteriota</taxon>
    </lineage>
</organism>
<dbReference type="SUPFAM" id="SSF51445">
    <property type="entry name" value="(Trans)glycosidases"/>
    <property type="match status" value="1"/>
</dbReference>